<keyword evidence="2" id="KW-1185">Reference proteome</keyword>
<dbReference type="AlphaFoldDB" id="A0AAV9DP15"/>
<protein>
    <submittedName>
        <fullName evidence="1">Uncharacterized protein</fullName>
    </submittedName>
</protein>
<reference evidence="1" key="2">
    <citation type="submission" date="2023-06" db="EMBL/GenBank/DDBJ databases">
        <authorList>
            <person name="Ma L."/>
            <person name="Liu K.-W."/>
            <person name="Li Z."/>
            <person name="Hsiao Y.-Y."/>
            <person name="Qi Y."/>
            <person name="Fu T."/>
            <person name="Tang G."/>
            <person name="Zhang D."/>
            <person name="Sun W.-H."/>
            <person name="Liu D.-K."/>
            <person name="Li Y."/>
            <person name="Chen G.-Z."/>
            <person name="Liu X.-D."/>
            <person name="Liao X.-Y."/>
            <person name="Jiang Y.-T."/>
            <person name="Yu X."/>
            <person name="Hao Y."/>
            <person name="Huang J."/>
            <person name="Zhao X.-W."/>
            <person name="Ke S."/>
            <person name="Chen Y.-Y."/>
            <person name="Wu W.-L."/>
            <person name="Hsu J.-L."/>
            <person name="Lin Y.-F."/>
            <person name="Huang M.-D."/>
            <person name="Li C.-Y."/>
            <person name="Huang L."/>
            <person name="Wang Z.-W."/>
            <person name="Zhao X."/>
            <person name="Zhong W.-Y."/>
            <person name="Peng D.-H."/>
            <person name="Ahmad S."/>
            <person name="Lan S."/>
            <person name="Zhang J.-S."/>
            <person name="Tsai W.-C."/>
            <person name="Van De Peer Y."/>
            <person name="Liu Z.-J."/>
        </authorList>
    </citation>
    <scope>NUCLEOTIDE SEQUENCE</scope>
    <source>
        <strain evidence="1">CP</strain>
        <tissue evidence="1">Leaves</tissue>
    </source>
</reference>
<organism evidence="1 2">
    <name type="scientific">Acorus calamus</name>
    <name type="common">Sweet flag</name>
    <dbReference type="NCBI Taxonomy" id="4465"/>
    <lineage>
        <taxon>Eukaryota</taxon>
        <taxon>Viridiplantae</taxon>
        <taxon>Streptophyta</taxon>
        <taxon>Embryophyta</taxon>
        <taxon>Tracheophyta</taxon>
        <taxon>Spermatophyta</taxon>
        <taxon>Magnoliopsida</taxon>
        <taxon>Liliopsida</taxon>
        <taxon>Acoraceae</taxon>
        <taxon>Acorus</taxon>
    </lineage>
</organism>
<evidence type="ECO:0000313" key="1">
    <source>
        <dbReference type="EMBL" id="KAK1302952.1"/>
    </source>
</evidence>
<sequence>MPPPNHNLTFDDTHHLFSYTQLDQNLTFLFNCSTSADPMNGFVPVKLPCLSSADYFSFVSTESYPRWYTDCNDSVVVPVMGRYVDADLPMEIGGFCRMALS</sequence>
<accession>A0AAV9DP15</accession>
<dbReference type="EMBL" id="JAUJYO010000012">
    <property type="protein sequence ID" value="KAK1302952.1"/>
    <property type="molecule type" value="Genomic_DNA"/>
</dbReference>
<proteinExistence type="predicted"/>
<dbReference type="Proteomes" id="UP001180020">
    <property type="component" value="Unassembled WGS sequence"/>
</dbReference>
<comment type="caution">
    <text evidence="1">The sequence shown here is derived from an EMBL/GenBank/DDBJ whole genome shotgun (WGS) entry which is preliminary data.</text>
</comment>
<name>A0AAV9DP15_ACOCL</name>
<gene>
    <name evidence="1" type="ORF">QJS10_CPB12g00483</name>
</gene>
<evidence type="ECO:0000313" key="2">
    <source>
        <dbReference type="Proteomes" id="UP001180020"/>
    </source>
</evidence>
<reference evidence="1" key="1">
    <citation type="journal article" date="2023" name="Nat. Commun.">
        <title>Diploid and tetraploid genomes of Acorus and the evolution of monocots.</title>
        <authorList>
            <person name="Ma L."/>
            <person name="Liu K.W."/>
            <person name="Li Z."/>
            <person name="Hsiao Y.Y."/>
            <person name="Qi Y."/>
            <person name="Fu T."/>
            <person name="Tang G.D."/>
            <person name="Zhang D."/>
            <person name="Sun W.H."/>
            <person name="Liu D.K."/>
            <person name="Li Y."/>
            <person name="Chen G.Z."/>
            <person name="Liu X.D."/>
            <person name="Liao X.Y."/>
            <person name="Jiang Y.T."/>
            <person name="Yu X."/>
            <person name="Hao Y."/>
            <person name="Huang J."/>
            <person name="Zhao X.W."/>
            <person name="Ke S."/>
            <person name="Chen Y.Y."/>
            <person name="Wu W.L."/>
            <person name="Hsu J.L."/>
            <person name="Lin Y.F."/>
            <person name="Huang M.D."/>
            <person name="Li C.Y."/>
            <person name="Huang L."/>
            <person name="Wang Z.W."/>
            <person name="Zhao X."/>
            <person name="Zhong W.Y."/>
            <person name="Peng D.H."/>
            <person name="Ahmad S."/>
            <person name="Lan S."/>
            <person name="Zhang J.S."/>
            <person name="Tsai W.C."/>
            <person name="Van de Peer Y."/>
            <person name="Liu Z.J."/>
        </authorList>
    </citation>
    <scope>NUCLEOTIDE SEQUENCE</scope>
    <source>
        <strain evidence="1">CP</strain>
    </source>
</reference>